<gene>
    <name evidence="1" type="ORF">Cme02nite_48900</name>
</gene>
<reference evidence="1" key="1">
    <citation type="submission" date="2021-01" db="EMBL/GenBank/DDBJ databases">
        <title>Whole genome shotgun sequence of Catellatospora methionotrophica NBRC 14553.</title>
        <authorList>
            <person name="Komaki H."/>
            <person name="Tamura T."/>
        </authorList>
    </citation>
    <scope>NUCLEOTIDE SEQUENCE</scope>
    <source>
        <strain evidence="1">NBRC 14553</strain>
    </source>
</reference>
<keyword evidence="2" id="KW-1185">Reference proteome</keyword>
<sequence length="605" mass="62921">MNRRIVTLALLLALTGCDPGNETPSAAETAQALAPGQVRHEVGVTFQYGSLLATVGDAVYDQQRAEYLLAVRYRNIGDAWADSNVLASLRMATGAVPMTSPGMPRIPPRAVAEVTYTAQAVSADPTTGGRVVFGGEQREQAAVALDGAPSAVFTPTAQPLDVWLRNGKYTVHVTRARVLAGSIGALNQQAEPGRRVLRLDFDLFAHRFDPVNGFFPQEHLLLVPPGGGEPIQALDTSAGVIPRSWTLFGGNWADFPVPAAYPGDYRLRLSSVSTKGFATFHPDKIVYATAGLTIGAGAPSDAPGPDLPTPVPVLGAQPSAAVPSGFDVAVTTGTVNVPGFAFTPRRLRYDPTARTATLDGEARYLTSDNADSTSPLYVPPQFTFNVALVDGGRYHPGSVTGGMTVATTGTTPVTLRFDAVDRLAPDSAALLVGPSNSMASSLPLGDASTVPPYPTAVATGPVTAPPIVAGDWTVQVTSYRLGLLSSVPAPAPGTRQLELRMTVTCSPAARARALGLVFRPAGMVFLLATGGYLTQLVADGGIGDFQPGQTQELSVLFSVPDSFTPARLGLTVRGVDEVADLFTDKFAETTGGIDLGAAGAGEDLS</sequence>
<dbReference type="PROSITE" id="PS51257">
    <property type="entry name" value="PROKAR_LIPOPROTEIN"/>
    <property type="match status" value="1"/>
</dbReference>
<dbReference type="EMBL" id="BONJ01000028">
    <property type="protein sequence ID" value="GIG16558.1"/>
    <property type="molecule type" value="Genomic_DNA"/>
</dbReference>
<proteinExistence type="predicted"/>
<organism evidence="1 2">
    <name type="scientific">Catellatospora methionotrophica</name>
    <dbReference type="NCBI Taxonomy" id="121620"/>
    <lineage>
        <taxon>Bacteria</taxon>
        <taxon>Bacillati</taxon>
        <taxon>Actinomycetota</taxon>
        <taxon>Actinomycetes</taxon>
        <taxon>Micromonosporales</taxon>
        <taxon>Micromonosporaceae</taxon>
        <taxon>Catellatospora</taxon>
    </lineage>
</organism>
<comment type="caution">
    <text evidence="1">The sequence shown here is derived from an EMBL/GenBank/DDBJ whole genome shotgun (WGS) entry which is preliminary data.</text>
</comment>
<protein>
    <submittedName>
        <fullName evidence="1">Uncharacterized protein</fullName>
    </submittedName>
</protein>
<dbReference type="AlphaFoldDB" id="A0A8J3LE19"/>
<evidence type="ECO:0000313" key="1">
    <source>
        <dbReference type="EMBL" id="GIG16558.1"/>
    </source>
</evidence>
<dbReference type="Proteomes" id="UP000660339">
    <property type="component" value="Unassembled WGS sequence"/>
</dbReference>
<dbReference type="RefSeq" id="WP_166378823.1">
    <property type="nucleotide sequence ID" value="NZ_BAAATT010000005.1"/>
</dbReference>
<name>A0A8J3LE19_9ACTN</name>
<evidence type="ECO:0000313" key="2">
    <source>
        <dbReference type="Proteomes" id="UP000660339"/>
    </source>
</evidence>
<accession>A0A8J3LE19</accession>